<dbReference type="Gramene" id="Psat03G0200600-T1">
    <property type="protein sequence ID" value="KAI5426417.1"/>
    <property type="gene ID" value="KIW84_032006"/>
</dbReference>
<evidence type="ECO:0000259" key="2">
    <source>
        <dbReference type="PROSITE" id="PS50108"/>
    </source>
</evidence>
<dbReference type="PANTHER" id="PTHR46325">
    <property type="entry name" value="CRIB DOMAIN-CONTAINING PROTEIN RIC8"/>
    <property type="match status" value="1"/>
</dbReference>
<dbReference type="PANTHER" id="PTHR46325:SF43">
    <property type="entry name" value="ROP-INTERACTIVE CRIB MOTIF PROTEIN"/>
    <property type="match status" value="1"/>
</dbReference>
<evidence type="ECO:0000313" key="3">
    <source>
        <dbReference type="EMBL" id="KAI5426417.1"/>
    </source>
</evidence>
<dbReference type="Pfam" id="PF00786">
    <property type="entry name" value="PBD"/>
    <property type="match status" value="1"/>
</dbReference>
<dbReference type="Proteomes" id="UP001058974">
    <property type="component" value="Chromosome 3"/>
</dbReference>
<keyword evidence="4" id="KW-1185">Reference proteome</keyword>
<comment type="caution">
    <text evidence="3">The sequence shown here is derived from an EMBL/GenBank/DDBJ whole genome shotgun (WGS) entry which is preliminary data.</text>
</comment>
<dbReference type="Gramene" id="PSAT_LOCUS13570_t1">
    <property type="protein sequence ID" value="CAL5193778.1"/>
    <property type="gene ID" value="PSAT_LOCUS13570"/>
</dbReference>
<gene>
    <name evidence="3" type="ORF">KIW84_032006</name>
</gene>
<name>A0A9D4XTU1_PEA</name>
<feature type="compositionally biased region" description="Basic and acidic residues" evidence="1">
    <location>
        <begin position="214"/>
        <end position="225"/>
    </location>
</feature>
<protein>
    <recommendedName>
        <fullName evidence="2">CRIB domain-containing protein</fullName>
    </recommendedName>
</protein>
<dbReference type="InterPro" id="IPR000095">
    <property type="entry name" value="CRIB_dom"/>
</dbReference>
<organism evidence="3 4">
    <name type="scientific">Pisum sativum</name>
    <name type="common">Garden pea</name>
    <name type="synonym">Lathyrus oleraceus</name>
    <dbReference type="NCBI Taxonomy" id="3888"/>
    <lineage>
        <taxon>Eukaryota</taxon>
        <taxon>Viridiplantae</taxon>
        <taxon>Streptophyta</taxon>
        <taxon>Embryophyta</taxon>
        <taxon>Tracheophyta</taxon>
        <taxon>Spermatophyta</taxon>
        <taxon>Magnoliopsida</taxon>
        <taxon>eudicotyledons</taxon>
        <taxon>Gunneridae</taxon>
        <taxon>Pentapetalae</taxon>
        <taxon>rosids</taxon>
        <taxon>fabids</taxon>
        <taxon>Fabales</taxon>
        <taxon>Fabaceae</taxon>
        <taxon>Papilionoideae</taxon>
        <taxon>50 kb inversion clade</taxon>
        <taxon>NPAAA clade</taxon>
        <taxon>Hologalegina</taxon>
        <taxon>IRL clade</taxon>
        <taxon>Fabeae</taxon>
        <taxon>Lathyrus</taxon>
    </lineage>
</organism>
<dbReference type="AlphaFoldDB" id="A0A9D4XTU1"/>
<evidence type="ECO:0000313" key="4">
    <source>
        <dbReference type="Proteomes" id="UP001058974"/>
    </source>
</evidence>
<feature type="compositionally biased region" description="Basic and acidic residues" evidence="1">
    <location>
        <begin position="125"/>
        <end position="136"/>
    </location>
</feature>
<feature type="compositionally biased region" description="Basic and acidic residues" evidence="1">
    <location>
        <begin position="249"/>
        <end position="272"/>
    </location>
</feature>
<dbReference type="Gramene" id="Psat3g056120.1">
    <property type="protein sequence ID" value="Psat3g056120.1.cds"/>
    <property type="gene ID" value="Psat3g056120"/>
</dbReference>
<feature type="domain" description="CRIB" evidence="2">
    <location>
        <begin position="32"/>
        <end position="45"/>
    </location>
</feature>
<sequence length="302" mass="34122">MSRDNKMKGLLKGLKFISQIFDSNEKEPEIEIGVPTDVKHVAHIGWDGPTENAPSWMNEYNSVSGLSSSAPLNMNGDRVTDDSDNWVRQDSIKRGSRSMHLQDNTHALPLPKSSKNQSNSSGNSREIHAKEKADKPRPKRNSKHSTPNDTLNESNLTARELPLPMDTDSLRHQETTDDNLPPKIQTDNPKRTNYKKTKDVQGVSGSSKSRSKSQLKEHNSNEDMHSITNDQISKEDVHSRTISKSREHKAKEGSHLRSNLKSRDSNLNERRSSRPKTKHRLNEEDGEFETESDNDKLSNCPN</sequence>
<dbReference type="PROSITE" id="PS50108">
    <property type="entry name" value="CRIB"/>
    <property type="match status" value="1"/>
</dbReference>
<dbReference type="SMART" id="SM00285">
    <property type="entry name" value="PBD"/>
    <property type="match status" value="1"/>
</dbReference>
<dbReference type="CDD" id="cd00132">
    <property type="entry name" value="CRIB"/>
    <property type="match status" value="1"/>
</dbReference>
<accession>A0A9D4XTU1</accession>
<evidence type="ECO:0000256" key="1">
    <source>
        <dbReference type="SAM" id="MobiDB-lite"/>
    </source>
</evidence>
<reference evidence="3 4" key="1">
    <citation type="journal article" date="2022" name="Nat. Genet.">
        <title>Improved pea reference genome and pan-genome highlight genomic features and evolutionary characteristics.</title>
        <authorList>
            <person name="Yang T."/>
            <person name="Liu R."/>
            <person name="Luo Y."/>
            <person name="Hu S."/>
            <person name="Wang D."/>
            <person name="Wang C."/>
            <person name="Pandey M.K."/>
            <person name="Ge S."/>
            <person name="Xu Q."/>
            <person name="Li N."/>
            <person name="Li G."/>
            <person name="Huang Y."/>
            <person name="Saxena R.K."/>
            <person name="Ji Y."/>
            <person name="Li M."/>
            <person name="Yan X."/>
            <person name="He Y."/>
            <person name="Liu Y."/>
            <person name="Wang X."/>
            <person name="Xiang C."/>
            <person name="Varshney R.K."/>
            <person name="Ding H."/>
            <person name="Gao S."/>
            <person name="Zong X."/>
        </authorList>
    </citation>
    <scope>NUCLEOTIDE SEQUENCE [LARGE SCALE GENOMIC DNA]</scope>
    <source>
        <strain evidence="3 4">cv. Zhongwan 6</strain>
    </source>
</reference>
<dbReference type="EMBL" id="JAMSHJ010000003">
    <property type="protein sequence ID" value="KAI5426417.1"/>
    <property type="molecule type" value="Genomic_DNA"/>
</dbReference>
<dbReference type="OrthoDB" id="4206278at2759"/>
<feature type="compositionally biased region" description="Low complexity" evidence="1">
    <location>
        <begin position="112"/>
        <end position="124"/>
    </location>
</feature>
<feature type="compositionally biased region" description="Basic and acidic residues" evidence="1">
    <location>
        <begin position="78"/>
        <end position="93"/>
    </location>
</feature>
<proteinExistence type="predicted"/>
<feature type="region of interest" description="Disordered" evidence="1">
    <location>
        <begin position="64"/>
        <end position="302"/>
    </location>
</feature>
<feature type="compositionally biased region" description="Polar residues" evidence="1">
    <location>
        <begin position="144"/>
        <end position="157"/>
    </location>
</feature>